<evidence type="ECO:0000256" key="4">
    <source>
        <dbReference type="ARBA" id="ARBA00022692"/>
    </source>
</evidence>
<sequence length="626" mass="70291">MLNIIRKNAQSIVVQSIVVIIAIVFIFWGVGTNLNDNPNAVAVVNGKEISYRDFQQNYERAIEGYKQQFGGQLPEKFVESLGVKDQVLNQLIQSELLRQGAEKMGMTISKEATQRKIQDLEVFRDENGRFDLDRYKTVLAQNRLSPTSFEAGIGNDLLMNRAVESLGAFATVSAAELDNWVEFLDQEVKLAYTTVRSSAYEPQVKVDDASLQSWYEQTKQQYKTPPQSKLAYLSFPFADDLKAVAVNDEAVQRYYQEHAELYATPEQRRARHILFKIADGDTAETKAAKKAAAEKVLAQIRGGGDFALLAKQFSEDTSKEKGGDLGFFSRGQMVEPFERSVFSLRTGEISGVVETPYGYHLVKLEEIKPATTRSLEEVRASIRAELERQGVKAITFKKASTAYEEIIRAGSLTKYSEKNAVAVHRTDFFQQDKPPKDTLISDPAFLQSAFALHKGELSSIVETATGYAIIFVEDARESVVPELAIVRERVAADFIKEKSVELARSAAEQMLKTAKEQQRFPSDVERKESAYLKRTGPANGVPEEIRRDAFARLGQGAFPDKVIVEGNTCYLYQILESRRGQGDTDAAKRQALEQQLLAAHKNTLMADWIDQLRKEAKIWTNTKMLQ</sequence>
<feature type="domain" description="PpiC" evidence="13">
    <location>
        <begin position="362"/>
        <end position="474"/>
    </location>
</feature>
<dbReference type="InterPro" id="IPR027304">
    <property type="entry name" value="Trigger_fact/SurA_dom_sf"/>
</dbReference>
<keyword evidence="6 12" id="KW-0472">Membrane</keyword>
<keyword evidence="15" id="KW-1185">Reference proteome</keyword>
<reference evidence="14 15" key="1">
    <citation type="journal article" date="2011" name="Stand. Genomic Sci.">
        <title>Complete genome sequence of Desulfobulbus propionicus type strain (1pr3).</title>
        <authorList>
            <person name="Pagani I."/>
            <person name="Lapidus A."/>
            <person name="Nolan M."/>
            <person name="Lucas S."/>
            <person name="Hammon N."/>
            <person name="Deshpande S."/>
            <person name="Cheng J.F."/>
            <person name="Chertkov O."/>
            <person name="Davenport K."/>
            <person name="Tapia R."/>
            <person name="Han C."/>
            <person name="Goodwin L."/>
            <person name="Pitluck S."/>
            <person name="Liolios K."/>
            <person name="Mavromatis K."/>
            <person name="Ivanova N."/>
            <person name="Mikhailova N."/>
            <person name="Pati A."/>
            <person name="Chen A."/>
            <person name="Palaniappan K."/>
            <person name="Land M."/>
            <person name="Hauser L."/>
            <person name="Chang Y.J."/>
            <person name="Jeffries C.D."/>
            <person name="Detter J.C."/>
            <person name="Brambilla E."/>
            <person name="Kannan K.P."/>
            <person name="Djao O.D."/>
            <person name="Rohde M."/>
            <person name="Pukall R."/>
            <person name="Spring S."/>
            <person name="Goker M."/>
            <person name="Sikorski J."/>
            <person name="Woyke T."/>
            <person name="Bristow J."/>
            <person name="Eisen J.A."/>
            <person name="Markowitz V."/>
            <person name="Hugenholtz P."/>
            <person name="Kyrpides N.C."/>
            <person name="Klenk H.P."/>
        </authorList>
    </citation>
    <scope>NUCLEOTIDE SEQUENCE [LARGE SCALE GENOMIC DNA]</scope>
    <source>
        <strain evidence="15">ATCC 33891 / DSM 2032 / 1pr3</strain>
    </source>
</reference>
<dbReference type="GO" id="GO:0003755">
    <property type="term" value="F:peptidyl-prolyl cis-trans isomerase activity"/>
    <property type="evidence" value="ECO:0007669"/>
    <property type="project" value="UniProtKB-KW"/>
</dbReference>
<evidence type="ECO:0000313" key="15">
    <source>
        <dbReference type="Proteomes" id="UP000006365"/>
    </source>
</evidence>
<keyword evidence="3" id="KW-0997">Cell inner membrane</keyword>
<name>A0A7U3YNQ4_DESPD</name>
<dbReference type="GO" id="GO:0005886">
    <property type="term" value="C:plasma membrane"/>
    <property type="evidence" value="ECO:0007669"/>
    <property type="project" value="UniProtKB-SubCell"/>
</dbReference>
<keyword evidence="2" id="KW-1003">Cell membrane</keyword>
<evidence type="ECO:0000256" key="1">
    <source>
        <dbReference type="ARBA" id="ARBA00004382"/>
    </source>
</evidence>
<evidence type="ECO:0000256" key="11">
    <source>
        <dbReference type="PROSITE-ProRule" id="PRU00278"/>
    </source>
</evidence>
<dbReference type="InterPro" id="IPR023058">
    <property type="entry name" value="PPIase_PpiC_CS"/>
</dbReference>
<keyword evidence="5 12" id="KW-1133">Transmembrane helix</keyword>
<evidence type="ECO:0000259" key="13">
    <source>
        <dbReference type="PROSITE" id="PS50198"/>
    </source>
</evidence>
<dbReference type="Gene3D" id="1.10.4030.10">
    <property type="entry name" value="Porin chaperone SurA, peptide-binding domain"/>
    <property type="match status" value="1"/>
</dbReference>
<evidence type="ECO:0000313" key="14">
    <source>
        <dbReference type="EMBL" id="ADW18755.1"/>
    </source>
</evidence>
<comment type="subcellular location">
    <subcellularLocation>
        <location evidence="1">Cell inner membrane</location>
        <topology evidence="1">Single-pass type II membrane protein</topology>
        <orientation evidence="1">Periplasmic side</orientation>
    </subcellularLocation>
</comment>
<evidence type="ECO:0000256" key="10">
    <source>
        <dbReference type="ARBA" id="ARBA00042775"/>
    </source>
</evidence>
<dbReference type="Pfam" id="PF13616">
    <property type="entry name" value="Rotamase_3"/>
    <property type="match status" value="1"/>
</dbReference>
<dbReference type="InterPro" id="IPR052029">
    <property type="entry name" value="PpiD_chaperone"/>
</dbReference>
<dbReference type="SUPFAM" id="SSF109998">
    <property type="entry name" value="Triger factor/SurA peptide-binding domain-like"/>
    <property type="match status" value="1"/>
</dbReference>
<dbReference type="InterPro" id="IPR000297">
    <property type="entry name" value="PPIase_PpiC"/>
</dbReference>
<dbReference type="PROSITE" id="PS01096">
    <property type="entry name" value="PPIC_PPIASE_1"/>
    <property type="match status" value="1"/>
</dbReference>
<dbReference type="KEGG" id="dpr:Despr_2619"/>
<dbReference type="PANTHER" id="PTHR47529:SF1">
    <property type="entry name" value="PERIPLASMIC CHAPERONE PPID"/>
    <property type="match status" value="1"/>
</dbReference>
<evidence type="ECO:0000256" key="9">
    <source>
        <dbReference type="ARBA" id="ARBA00040743"/>
    </source>
</evidence>
<evidence type="ECO:0000256" key="3">
    <source>
        <dbReference type="ARBA" id="ARBA00022519"/>
    </source>
</evidence>
<keyword evidence="7" id="KW-0143">Chaperone</keyword>
<comment type="similarity">
    <text evidence="8">Belongs to the PpiD chaperone family.</text>
</comment>
<gene>
    <name evidence="14" type="ordered locus">Despr_2619</name>
</gene>
<evidence type="ECO:0000256" key="7">
    <source>
        <dbReference type="ARBA" id="ARBA00023186"/>
    </source>
</evidence>
<dbReference type="Proteomes" id="UP000006365">
    <property type="component" value="Chromosome"/>
</dbReference>
<feature type="domain" description="PpiC" evidence="13">
    <location>
        <begin position="265"/>
        <end position="366"/>
    </location>
</feature>
<evidence type="ECO:0000256" key="2">
    <source>
        <dbReference type="ARBA" id="ARBA00022475"/>
    </source>
</evidence>
<proteinExistence type="inferred from homology"/>
<organism evidence="14 15">
    <name type="scientific">Desulfobulbus propionicus (strain ATCC 33891 / DSM 2032 / VKM B-1956 / 1pr3)</name>
    <dbReference type="NCBI Taxonomy" id="577650"/>
    <lineage>
        <taxon>Bacteria</taxon>
        <taxon>Pseudomonadati</taxon>
        <taxon>Thermodesulfobacteriota</taxon>
        <taxon>Desulfobulbia</taxon>
        <taxon>Desulfobulbales</taxon>
        <taxon>Desulfobulbaceae</taxon>
        <taxon>Desulfobulbus</taxon>
    </lineage>
</organism>
<keyword evidence="11" id="KW-0697">Rotamase</keyword>
<dbReference type="PROSITE" id="PS50198">
    <property type="entry name" value="PPIC_PPIASE_2"/>
    <property type="match status" value="2"/>
</dbReference>
<keyword evidence="11 14" id="KW-0413">Isomerase</keyword>
<dbReference type="SUPFAM" id="SSF54534">
    <property type="entry name" value="FKBP-like"/>
    <property type="match status" value="1"/>
</dbReference>
<evidence type="ECO:0000256" key="6">
    <source>
        <dbReference type="ARBA" id="ARBA00023136"/>
    </source>
</evidence>
<protein>
    <recommendedName>
        <fullName evidence="9">Periplasmic chaperone PpiD</fullName>
    </recommendedName>
    <alternativeName>
        <fullName evidence="10">Periplasmic folding chaperone</fullName>
    </alternativeName>
</protein>
<dbReference type="InterPro" id="IPR046357">
    <property type="entry name" value="PPIase_dom_sf"/>
</dbReference>
<dbReference type="EMBL" id="CP002364">
    <property type="protein sequence ID" value="ADW18755.1"/>
    <property type="molecule type" value="Genomic_DNA"/>
</dbReference>
<dbReference type="Pfam" id="PF13624">
    <property type="entry name" value="SurA_N_3"/>
    <property type="match status" value="1"/>
</dbReference>
<dbReference type="Gene3D" id="3.10.50.40">
    <property type="match status" value="2"/>
</dbReference>
<keyword evidence="4 12" id="KW-0812">Transmembrane</keyword>
<evidence type="ECO:0000256" key="5">
    <source>
        <dbReference type="ARBA" id="ARBA00022989"/>
    </source>
</evidence>
<dbReference type="RefSeq" id="WP_015725281.1">
    <property type="nucleotide sequence ID" value="NC_014972.1"/>
</dbReference>
<dbReference type="AlphaFoldDB" id="A0A7U3YNQ4"/>
<accession>A0A7U3YNQ4</accession>
<evidence type="ECO:0000256" key="12">
    <source>
        <dbReference type="SAM" id="Phobius"/>
    </source>
</evidence>
<dbReference type="PANTHER" id="PTHR47529">
    <property type="entry name" value="PEPTIDYL-PROLYL CIS-TRANS ISOMERASE D"/>
    <property type="match status" value="1"/>
</dbReference>
<evidence type="ECO:0000256" key="8">
    <source>
        <dbReference type="ARBA" id="ARBA00038408"/>
    </source>
</evidence>
<feature type="transmembrane region" description="Helical" evidence="12">
    <location>
        <begin position="12"/>
        <end position="31"/>
    </location>
</feature>